<proteinExistence type="predicted"/>
<organism evidence="1 2">
    <name type="scientific">Faecalicatena faecalis</name>
    <dbReference type="NCBI Taxonomy" id="2726362"/>
    <lineage>
        <taxon>Bacteria</taxon>
        <taxon>Bacillati</taxon>
        <taxon>Bacillota</taxon>
        <taxon>Clostridia</taxon>
        <taxon>Lachnospirales</taxon>
        <taxon>Lachnospiraceae</taxon>
        <taxon>Faecalicatena</taxon>
    </lineage>
</organism>
<dbReference type="InterPro" id="IPR021530">
    <property type="entry name" value="AllH-like"/>
</dbReference>
<accession>A0ABS6DAX0</accession>
<evidence type="ECO:0000313" key="2">
    <source>
        <dbReference type="Proteomes" id="UP000723714"/>
    </source>
</evidence>
<sequence>MEVKAKQVSSEFLNMSKEEDYPVHSCFEHGFNLAAEGRLCFIGNKHDELLPYGILLKKEDVKKIRDVVSQGETSFCMDQERQRLVSSGLVIDFSGAQVFSSRYQKDHRMRPQMSLDRIFGFIKDEKTGFGDTIGQIVSGKCGNIEVIRNCFRSRDKEVICHILKKWVGYGPGLTPSGDDFLLGILFADEMFSFLGDSFKAELVKLADSRYTTDVSVNQYFCALQHLFSKSFLEFANAWKERQVNQMAESLKRILLFGHTSGRDIAAGLWTGIQYAEDKWRQL</sequence>
<comment type="caution">
    <text evidence="1">The sequence shown here is derived from an EMBL/GenBank/DDBJ whole genome shotgun (WGS) entry which is preliminary data.</text>
</comment>
<dbReference type="Proteomes" id="UP000723714">
    <property type="component" value="Unassembled WGS sequence"/>
</dbReference>
<evidence type="ECO:0000313" key="1">
    <source>
        <dbReference type="EMBL" id="MBU3878322.1"/>
    </source>
</evidence>
<name>A0ABS6DAX0_9FIRM</name>
<protein>
    <submittedName>
        <fullName evidence="1">DUF2877 domain-containing protein</fullName>
    </submittedName>
</protein>
<reference evidence="1 2" key="1">
    <citation type="submission" date="2021-06" db="EMBL/GenBank/DDBJ databases">
        <title>Faecalicatena sp. nov. isolated from porcine feces.</title>
        <authorList>
            <person name="Oh B.S."/>
            <person name="Lee J.H."/>
        </authorList>
    </citation>
    <scope>NUCLEOTIDE SEQUENCE [LARGE SCALE GENOMIC DNA]</scope>
    <source>
        <strain evidence="1 2">AGMB00832</strain>
    </source>
</reference>
<gene>
    <name evidence="1" type="ORF">HGO97_021190</name>
</gene>
<dbReference type="Pfam" id="PF11392">
    <property type="entry name" value="AllH"/>
    <property type="match status" value="1"/>
</dbReference>
<keyword evidence="2" id="KW-1185">Reference proteome</keyword>
<dbReference type="RefSeq" id="WP_216245014.1">
    <property type="nucleotide sequence ID" value="NZ_JABACJ020000031.1"/>
</dbReference>
<dbReference type="EMBL" id="JABACJ020000031">
    <property type="protein sequence ID" value="MBU3878322.1"/>
    <property type="molecule type" value="Genomic_DNA"/>
</dbReference>